<dbReference type="GO" id="GO:0016757">
    <property type="term" value="F:glycosyltransferase activity"/>
    <property type="evidence" value="ECO:0007669"/>
    <property type="project" value="UniProtKB-KW"/>
</dbReference>
<evidence type="ECO:0000256" key="1">
    <source>
        <dbReference type="ARBA" id="ARBA00004651"/>
    </source>
</evidence>
<reference evidence="10 11" key="1">
    <citation type="submission" date="2023-09" db="EMBL/GenBank/DDBJ databases">
        <authorList>
            <person name="Rey-Velasco X."/>
        </authorList>
    </citation>
    <scope>NUCLEOTIDE SEQUENCE [LARGE SCALE GENOMIC DNA]</scope>
    <source>
        <strain evidence="10 11">P007</strain>
    </source>
</reference>
<evidence type="ECO:0000313" key="10">
    <source>
        <dbReference type="EMBL" id="MDT0620214.1"/>
    </source>
</evidence>
<dbReference type="Proteomes" id="UP001250662">
    <property type="component" value="Unassembled WGS sequence"/>
</dbReference>
<dbReference type="InterPro" id="IPR038731">
    <property type="entry name" value="RgtA/B/C-like"/>
</dbReference>
<sequence length="447" mass="51436">MGQSWVDGYLPFTELWDIKPPLIFFFFGSIIYFFGKSFIAIRLIGVLLVTTSSFFTYKLAKEEASKSIALITAVLCIILQSLFGSLQGIMSEHIAMAFMTPAIWLMVTTKNSIYKWIGIGILVGCALMIKLNLAYVALILGLIIIWTSYKNEKSILSILNPILYGLGALVIIVICFLPYYKDDLSMLWWKSVVEAPLAYAGARNDSFIKLLAYLSPFILLIWYSWKRGLLNFKNHNTLFIIGSIFGTLLAFIKGGRVNGHYLILIYPTILAFIAILIKKKYSLRLKKFIPFISLFLFLIPVESYLEYYNIIKHKIERGSVFNGEGITVPKYFKDYGINSSNIYFAEYHIGYWLMNAKPVTKSATQPSNILKDEMFFAYENPRATGEKELQFIIEQKSPSHIVTRKNRRVFDKKEYKANFYINLQLLKLYKPLDTVDNAIIYERLKLK</sequence>
<comment type="subcellular location">
    <subcellularLocation>
        <location evidence="1">Cell membrane</location>
        <topology evidence="1">Multi-pass membrane protein</topology>
    </subcellularLocation>
</comment>
<dbReference type="EC" id="2.4.-.-" evidence="10"/>
<protein>
    <submittedName>
        <fullName evidence="10">Glycosyltransferase family 39 protein</fullName>
        <ecNumber evidence="10">2.4.-.-</ecNumber>
    </submittedName>
</protein>
<keyword evidence="11" id="KW-1185">Reference proteome</keyword>
<dbReference type="InterPro" id="IPR050297">
    <property type="entry name" value="LipidA_mod_glycosyltrf_83"/>
</dbReference>
<feature type="transmembrane region" description="Helical" evidence="8">
    <location>
        <begin position="113"/>
        <end position="146"/>
    </location>
</feature>
<feature type="domain" description="Glycosyltransferase RgtA/B/C/D-like" evidence="9">
    <location>
        <begin position="19"/>
        <end position="175"/>
    </location>
</feature>
<gene>
    <name evidence="10" type="ORF">RM520_01180</name>
</gene>
<organism evidence="10 11">
    <name type="scientific">Croceitalea vernalis</name>
    <dbReference type="NCBI Taxonomy" id="3075599"/>
    <lineage>
        <taxon>Bacteria</taxon>
        <taxon>Pseudomonadati</taxon>
        <taxon>Bacteroidota</taxon>
        <taxon>Flavobacteriia</taxon>
        <taxon>Flavobacteriales</taxon>
        <taxon>Flavobacteriaceae</taxon>
        <taxon>Croceitalea</taxon>
    </lineage>
</organism>
<evidence type="ECO:0000256" key="4">
    <source>
        <dbReference type="ARBA" id="ARBA00022679"/>
    </source>
</evidence>
<evidence type="ECO:0000313" key="11">
    <source>
        <dbReference type="Proteomes" id="UP001250662"/>
    </source>
</evidence>
<keyword evidence="2" id="KW-1003">Cell membrane</keyword>
<feature type="transmembrane region" description="Helical" evidence="8">
    <location>
        <begin position="206"/>
        <end position="225"/>
    </location>
</feature>
<feature type="transmembrane region" description="Helical" evidence="8">
    <location>
        <begin position="158"/>
        <end position="180"/>
    </location>
</feature>
<evidence type="ECO:0000259" key="9">
    <source>
        <dbReference type="Pfam" id="PF13231"/>
    </source>
</evidence>
<keyword evidence="6 8" id="KW-1133">Transmembrane helix</keyword>
<keyword evidence="3 10" id="KW-0328">Glycosyltransferase</keyword>
<dbReference type="RefSeq" id="WP_311387380.1">
    <property type="nucleotide sequence ID" value="NZ_JAVRHU010000001.1"/>
</dbReference>
<evidence type="ECO:0000256" key="2">
    <source>
        <dbReference type="ARBA" id="ARBA00022475"/>
    </source>
</evidence>
<keyword evidence="5 8" id="KW-0812">Transmembrane</keyword>
<dbReference type="PANTHER" id="PTHR33908">
    <property type="entry name" value="MANNOSYLTRANSFERASE YKCB-RELATED"/>
    <property type="match status" value="1"/>
</dbReference>
<proteinExistence type="predicted"/>
<dbReference type="Pfam" id="PF13231">
    <property type="entry name" value="PMT_2"/>
    <property type="match status" value="1"/>
</dbReference>
<keyword evidence="7 8" id="KW-0472">Membrane</keyword>
<evidence type="ECO:0000256" key="3">
    <source>
        <dbReference type="ARBA" id="ARBA00022676"/>
    </source>
</evidence>
<evidence type="ECO:0000256" key="6">
    <source>
        <dbReference type="ARBA" id="ARBA00022989"/>
    </source>
</evidence>
<comment type="caution">
    <text evidence="10">The sequence shown here is derived from an EMBL/GenBank/DDBJ whole genome shotgun (WGS) entry which is preliminary data.</text>
</comment>
<feature type="transmembrane region" description="Helical" evidence="8">
    <location>
        <begin position="22"/>
        <end position="55"/>
    </location>
</feature>
<accession>A0ABU3BCL7</accession>
<keyword evidence="4 10" id="KW-0808">Transferase</keyword>
<name>A0ABU3BCL7_9FLAO</name>
<evidence type="ECO:0000256" key="8">
    <source>
        <dbReference type="SAM" id="Phobius"/>
    </source>
</evidence>
<feature type="transmembrane region" description="Helical" evidence="8">
    <location>
        <begin position="237"/>
        <end position="253"/>
    </location>
</feature>
<feature type="transmembrane region" description="Helical" evidence="8">
    <location>
        <begin position="288"/>
        <end position="305"/>
    </location>
</feature>
<evidence type="ECO:0000256" key="5">
    <source>
        <dbReference type="ARBA" id="ARBA00022692"/>
    </source>
</evidence>
<evidence type="ECO:0000256" key="7">
    <source>
        <dbReference type="ARBA" id="ARBA00023136"/>
    </source>
</evidence>
<feature type="transmembrane region" description="Helical" evidence="8">
    <location>
        <begin position="67"/>
        <end position="90"/>
    </location>
</feature>
<feature type="transmembrane region" description="Helical" evidence="8">
    <location>
        <begin position="259"/>
        <end position="276"/>
    </location>
</feature>
<dbReference type="PANTHER" id="PTHR33908:SF11">
    <property type="entry name" value="MEMBRANE PROTEIN"/>
    <property type="match status" value="1"/>
</dbReference>
<dbReference type="EMBL" id="JAVRHU010000001">
    <property type="protein sequence ID" value="MDT0620214.1"/>
    <property type="molecule type" value="Genomic_DNA"/>
</dbReference>